<accession>E0CRH1</accession>
<dbReference type="Proteomes" id="UP000009183">
    <property type="component" value="Chromosome 18"/>
</dbReference>
<dbReference type="HOGENOM" id="CLU_3369469_0_0_1"/>
<proteinExistence type="predicted"/>
<evidence type="ECO:0000313" key="2">
    <source>
        <dbReference type="Proteomes" id="UP000009183"/>
    </source>
</evidence>
<dbReference type="InParanoid" id="E0CRH1"/>
<keyword evidence="2" id="KW-1185">Reference proteome</keyword>
<dbReference type="AlphaFoldDB" id="E0CRH1"/>
<sequence length="35" mass="4073">MHLAAFAARFMDHLVAVLLFTLSHIQMQGKMMQKR</sequence>
<protein>
    <submittedName>
        <fullName evidence="1">Uncharacterized protein</fullName>
    </submittedName>
</protein>
<reference evidence="2" key="1">
    <citation type="journal article" date="2007" name="Nature">
        <title>The grapevine genome sequence suggests ancestral hexaploidization in major angiosperm phyla.</title>
        <authorList>
            <consortium name="The French-Italian Public Consortium for Grapevine Genome Characterization."/>
            <person name="Jaillon O."/>
            <person name="Aury J.-M."/>
            <person name="Noel B."/>
            <person name="Policriti A."/>
            <person name="Clepet C."/>
            <person name="Casagrande A."/>
            <person name="Choisne N."/>
            <person name="Aubourg S."/>
            <person name="Vitulo N."/>
            <person name="Jubin C."/>
            <person name="Vezzi A."/>
            <person name="Legeai F."/>
            <person name="Hugueney P."/>
            <person name="Dasilva C."/>
            <person name="Horner D."/>
            <person name="Mica E."/>
            <person name="Jublot D."/>
            <person name="Poulain J."/>
            <person name="Bruyere C."/>
            <person name="Billault A."/>
            <person name="Segurens B."/>
            <person name="Gouyvenoux M."/>
            <person name="Ugarte E."/>
            <person name="Cattonaro F."/>
            <person name="Anthouard V."/>
            <person name="Vico V."/>
            <person name="Del Fabbro C."/>
            <person name="Alaux M."/>
            <person name="Di Gaspero G."/>
            <person name="Dumas V."/>
            <person name="Felice N."/>
            <person name="Paillard S."/>
            <person name="Juman I."/>
            <person name="Moroldo M."/>
            <person name="Scalabrin S."/>
            <person name="Canaguier A."/>
            <person name="Le Clainche I."/>
            <person name="Malacrida G."/>
            <person name="Durand E."/>
            <person name="Pesole G."/>
            <person name="Laucou V."/>
            <person name="Chatelet P."/>
            <person name="Merdinoglu D."/>
            <person name="Delledonne M."/>
            <person name="Pezzotti M."/>
            <person name="Lecharny A."/>
            <person name="Scarpelli C."/>
            <person name="Artiguenave F."/>
            <person name="Pe M.E."/>
            <person name="Valle G."/>
            <person name="Morgante M."/>
            <person name="Caboche M."/>
            <person name="Adam-Blondon A.-F."/>
            <person name="Weissenbach J."/>
            <person name="Quetier F."/>
            <person name="Wincker P."/>
        </authorList>
    </citation>
    <scope>NUCLEOTIDE SEQUENCE [LARGE SCALE GENOMIC DNA]</scope>
    <source>
        <strain evidence="2">cv. Pinot noir / PN40024</strain>
    </source>
</reference>
<name>E0CRH1_VITVI</name>
<dbReference type="EMBL" id="FN595227">
    <property type="protein sequence ID" value="CBI19125.3"/>
    <property type="molecule type" value="Genomic_DNA"/>
</dbReference>
<gene>
    <name evidence="1" type="ordered locus">VIT_18s0001g04940</name>
</gene>
<organism evidence="1 2">
    <name type="scientific">Vitis vinifera</name>
    <name type="common">Grape</name>
    <dbReference type="NCBI Taxonomy" id="29760"/>
    <lineage>
        <taxon>Eukaryota</taxon>
        <taxon>Viridiplantae</taxon>
        <taxon>Streptophyta</taxon>
        <taxon>Embryophyta</taxon>
        <taxon>Tracheophyta</taxon>
        <taxon>Spermatophyta</taxon>
        <taxon>Magnoliopsida</taxon>
        <taxon>eudicotyledons</taxon>
        <taxon>Gunneridae</taxon>
        <taxon>Pentapetalae</taxon>
        <taxon>rosids</taxon>
        <taxon>Vitales</taxon>
        <taxon>Vitaceae</taxon>
        <taxon>Viteae</taxon>
        <taxon>Vitis</taxon>
    </lineage>
</organism>
<dbReference type="PaxDb" id="29760-VIT_18s0001g04940.t01"/>
<evidence type="ECO:0000313" key="1">
    <source>
        <dbReference type="EMBL" id="CBI19125.3"/>
    </source>
</evidence>